<evidence type="ECO:0000256" key="2">
    <source>
        <dbReference type="ARBA" id="ARBA00022729"/>
    </source>
</evidence>
<evidence type="ECO:0000256" key="4">
    <source>
        <dbReference type="SAM" id="SignalP"/>
    </source>
</evidence>
<proteinExistence type="inferred from homology"/>
<sequence length="189" mass="20493">MKTFVKVAVVAVGLFFTSSAVNAQQKFAHINSADLLAVMPDVKQADAKFQTFQKAKQGEIELMQAEYQKKLTTAQEKEKTLSEANKLVVGKELETMGKELQELGKRINETAEKAKQEVEAKHNELYQPIFKKAGDAVNAVAKEKGYAYVFDVSPNAGALVLYSEGGDDIIALVKAKLGIAATAPATAKK</sequence>
<dbReference type="EMBL" id="JBHUHZ010000004">
    <property type="protein sequence ID" value="MFD2164473.1"/>
    <property type="molecule type" value="Genomic_DNA"/>
</dbReference>
<dbReference type="SUPFAM" id="SSF111384">
    <property type="entry name" value="OmpH-like"/>
    <property type="match status" value="1"/>
</dbReference>
<evidence type="ECO:0000313" key="6">
    <source>
        <dbReference type="Proteomes" id="UP001597387"/>
    </source>
</evidence>
<name>A0ABW4ZQR6_9SPHI</name>
<feature type="signal peptide" evidence="4">
    <location>
        <begin position="1"/>
        <end position="23"/>
    </location>
</feature>
<keyword evidence="2 4" id="KW-0732">Signal</keyword>
<evidence type="ECO:0000256" key="1">
    <source>
        <dbReference type="ARBA" id="ARBA00009091"/>
    </source>
</evidence>
<keyword evidence="3" id="KW-0175">Coiled coil</keyword>
<comment type="similarity">
    <text evidence="1">Belongs to the Skp family.</text>
</comment>
<dbReference type="InterPro" id="IPR024930">
    <property type="entry name" value="Skp_dom_sf"/>
</dbReference>
<evidence type="ECO:0000313" key="5">
    <source>
        <dbReference type="EMBL" id="MFD2164473.1"/>
    </source>
</evidence>
<dbReference type="RefSeq" id="WP_255901924.1">
    <property type="nucleotide sequence ID" value="NZ_JAFMZO010000002.1"/>
</dbReference>
<dbReference type="InterPro" id="IPR005632">
    <property type="entry name" value="Chaperone_Skp"/>
</dbReference>
<feature type="coiled-coil region" evidence="3">
    <location>
        <begin position="93"/>
        <end position="124"/>
    </location>
</feature>
<dbReference type="Gene3D" id="3.30.910.20">
    <property type="entry name" value="Skp domain"/>
    <property type="match status" value="1"/>
</dbReference>
<gene>
    <name evidence="5" type="ORF">ACFSJU_18860</name>
</gene>
<feature type="chain" id="PRO_5045969131" evidence="4">
    <location>
        <begin position="24"/>
        <end position="189"/>
    </location>
</feature>
<evidence type="ECO:0000256" key="3">
    <source>
        <dbReference type="SAM" id="Coils"/>
    </source>
</evidence>
<dbReference type="PANTHER" id="PTHR35089">
    <property type="entry name" value="CHAPERONE PROTEIN SKP"/>
    <property type="match status" value="1"/>
</dbReference>
<keyword evidence="6" id="KW-1185">Reference proteome</keyword>
<accession>A0ABW4ZQR6</accession>
<dbReference type="PANTHER" id="PTHR35089:SF1">
    <property type="entry name" value="CHAPERONE PROTEIN SKP"/>
    <property type="match status" value="1"/>
</dbReference>
<dbReference type="Pfam" id="PF03938">
    <property type="entry name" value="OmpH"/>
    <property type="match status" value="1"/>
</dbReference>
<dbReference type="Proteomes" id="UP001597387">
    <property type="component" value="Unassembled WGS sequence"/>
</dbReference>
<organism evidence="5 6">
    <name type="scientific">Paradesertivirga mongoliensis</name>
    <dbReference type="NCBI Taxonomy" id="2100740"/>
    <lineage>
        <taxon>Bacteria</taxon>
        <taxon>Pseudomonadati</taxon>
        <taxon>Bacteroidota</taxon>
        <taxon>Sphingobacteriia</taxon>
        <taxon>Sphingobacteriales</taxon>
        <taxon>Sphingobacteriaceae</taxon>
        <taxon>Paradesertivirga</taxon>
    </lineage>
</organism>
<reference evidence="6" key="1">
    <citation type="journal article" date="2019" name="Int. J. Syst. Evol. Microbiol.">
        <title>The Global Catalogue of Microorganisms (GCM) 10K type strain sequencing project: providing services to taxonomists for standard genome sequencing and annotation.</title>
        <authorList>
            <consortium name="The Broad Institute Genomics Platform"/>
            <consortium name="The Broad Institute Genome Sequencing Center for Infectious Disease"/>
            <person name="Wu L."/>
            <person name="Ma J."/>
        </authorList>
    </citation>
    <scope>NUCLEOTIDE SEQUENCE [LARGE SCALE GENOMIC DNA]</scope>
    <source>
        <strain evidence="6">KCTC 42217</strain>
    </source>
</reference>
<comment type="caution">
    <text evidence="5">The sequence shown here is derived from an EMBL/GenBank/DDBJ whole genome shotgun (WGS) entry which is preliminary data.</text>
</comment>
<protein>
    <submittedName>
        <fullName evidence="5">OmpH family outer membrane protein</fullName>
    </submittedName>
</protein>
<dbReference type="SMART" id="SM00935">
    <property type="entry name" value="OmpH"/>
    <property type="match status" value="1"/>
</dbReference>